<protein>
    <submittedName>
        <fullName evidence="1">Uncharacterized protein</fullName>
    </submittedName>
</protein>
<dbReference type="KEGG" id="cpis:HS961_15525"/>
<name>A0A7G5EJG0_9BURK</name>
<keyword evidence="2" id="KW-1185">Reference proteome</keyword>
<evidence type="ECO:0000313" key="2">
    <source>
        <dbReference type="Proteomes" id="UP000515240"/>
    </source>
</evidence>
<gene>
    <name evidence="1" type="ORF">HS961_15525</name>
</gene>
<accession>A0A7G5EJG0</accession>
<organism evidence="1 2">
    <name type="scientific">Comamonas piscis</name>
    <dbReference type="NCBI Taxonomy" id="1562974"/>
    <lineage>
        <taxon>Bacteria</taxon>
        <taxon>Pseudomonadati</taxon>
        <taxon>Pseudomonadota</taxon>
        <taxon>Betaproteobacteria</taxon>
        <taxon>Burkholderiales</taxon>
        <taxon>Comamonadaceae</taxon>
        <taxon>Comamonas</taxon>
    </lineage>
</organism>
<reference evidence="1 2" key="1">
    <citation type="journal article" date="2020" name="G3 (Bethesda)">
        <title>CeMbio - The Caenorhabditis elegans Microbiome Resource.</title>
        <authorList>
            <person name="Dirksen P."/>
            <person name="Assie A."/>
            <person name="Zimmermann J."/>
            <person name="Zhang F."/>
            <person name="Tietje A.M."/>
            <person name="Marsh S.A."/>
            <person name="Felix M.A."/>
            <person name="Shapira M."/>
            <person name="Kaleta C."/>
            <person name="Schulenburg H."/>
            <person name="Samuel B."/>
        </authorList>
    </citation>
    <scope>NUCLEOTIDE SEQUENCE [LARGE SCALE GENOMIC DNA]</scope>
    <source>
        <strain evidence="1 2">BIGb0172</strain>
    </source>
</reference>
<dbReference type="RefSeq" id="WP_182323490.1">
    <property type="nucleotide sequence ID" value="NZ_CP058554.1"/>
</dbReference>
<dbReference type="AlphaFoldDB" id="A0A7G5EJG0"/>
<dbReference type="Proteomes" id="UP000515240">
    <property type="component" value="Chromosome"/>
</dbReference>
<evidence type="ECO:0000313" key="1">
    <source>
        <dbReference type="EMBL" id="QMV74135.1"/>
    </source>
</evidence>
<sequence length="232" mass="25997">MNIAKLIAKTTLPASLQADAVAALQDAEKRARGLLWAKCKVRLFKAGKISKMLTWESERLIDVRPDLLDWDVAPMINITAHGDNVPWDPATGKPEPGQWLNKDPNSEEYKQAVAANYWCPGEHARSDKSHKAQYRRNAGEGRAYRLGMPVDVSAGPDAVQVWRNGDDTIQLRRCGDAWQLTAFRPLLGRFGLNVRVGYEIDNVFRDGVQQWYPIPGYDLRAPLTYSVLPGRG</sequence>
<proteinExistence type="predicted"/>
<dbReference type="EMBL" id="CP058554">
    <property type="protein sequence ID" value="QMV74135.1"/>
    <property type="molecule type" value="Genomic_DNA"/>
</dbReference>